<dbReference type="InterPro" id="IPR036097">
    <property type="entry name" value="HisK_dim/P_sf"/>
</dbReference>
<organism evidence="14 15">
    <name type="scientific">Bariatricus massiliensis</name>
    <dbReference type="NCBI Taxonomy" id="1745713"/>
    <lineage>
        <taxon>Bacteria</taxon>
        <taxon>Bacillati</taxon>
        <taxon>Bacillota</taxon>
        <taxon>Clostridia</taxon>
        <taxon>Lachnospirales</taxon>
        <taxon>Lachnospiraceae</taxon>
        <taxon>Bariatricus</taxon>
    </lineage>
</organism>
<comment type="subcellular location">
    <subcellularLocation>
        <location evidence="2">Cell membrane</location>
        <topology evidence="2">Multi-pass membrane protein</topology>
    </subcellularLocation>
</comment>
<dbReference type="InterPro" id="IPR036890">
    <property type="entry name" value="HATPase_C_sf"/>
</dbReference>
<comment type="catalytic activity">
    <reaction evidence="1">
        <text>ATP + protein L-histidine = ADP + protein N-phospho-L-histidine.</text>
        <dbReference type="EC" id="2.7.13.3"/>
    </reaction>
</comment>
<dbReference type="EC" id="2.7.13.3" evidence="3"/>
<comment type="caution">
    <text evidence="14">The sequence shown here is derived from an EMBL/GenBank/DDBJ whole genome shotgun (WGS) entry which is preliminary data.</text>
</comment>
<keyword evidence="11" id="KW-0175">Coiled coil</keyword>
<evidence type="ECO:0000256" key="12">
    <source>
        <dbReference type="SAM" id="Phobius"/>
    </source>
</evidence>
<dbReference type="SMART" id="SM00387">
    <property type="entry name" value="HATPase_c"/>
    <property type="match status" value="1"/>
</dbReference>
<keyword evidence="6 12" id="KW-0812">Transmembrane</keyword>
<dbReference type="InterPro" id="IPR003594">
    <property type="entry name" value="HATPase_dom"/>
</dbReference>
<dbReference type="GO" id="GO:0016301">
    <property type="term" value="F:kinase activity"/>
    <property type="evidence" value="ECO:0007669"/>
    <property type="project" value="UniProtKB-KW"/>
</dbReference>
<feature type="domain" description="Histidine kinase" evidence="13">
    <location>
        <begin position="98"/>
        <end position="307"/>
    </location>
</feature>
<keyword evidence="4" id="KW-1003">Cell membrane</keyword>
<dbReference type="PROSITE" id="PS50109">
    <property type="entry name" value="HIS_KIN"/>
    <property type="match status" value="1"/>
</dbReference>
<dbReference type="SUPFAM" id="SSF55874">
    <property type="entry name" value="ATPase domain of HSP90 chaperone/DNA topoisomerase II/histidine kinase"/>
    <property type="match status" value="1"/>
</dbReference>
<evidence type="ECO:0000256" key="3">
    <source>
        <dbReference type="ARBA" id="ARBA00012438"/>
    </source>
</evidence>
<dbReference type="Pfam" id="PF02518">
    <property type="entry name" value="HATPase_c"/>
    <property type="match status" value="1"/>
</dbReference>
<gene>
    <name evidence="14" type="ORF">LIZ65_10110</name>
</gene>
<dbReference type="Gene3D" id="3.30.565.10">
    <property type="entry name" value="Histidine kinase-like ATPase, C-terminal domain"/>
    <property type="match status" value="1"/>
</dbReference>
<keyword evidence="9" id="KW-0902">Two-component regulatory system</keyword>
<reference evidence="14 15" key="1">
    <citation type="submission" date="2021-10" db="EMBL/GenBank/DDBJ databases">
        <title>Collection of gut derived symbiotic bacterial strains cultured from healthy donors.</title>
        <authorList>
            <person name="Lin H."/>
            <person name="Littmann E."/>
            <person name="Kohout C."/>
            <person name="Pamer E.G."/>
        </authorList>
    </citation>
    <scope>NUCLEOTIDE SEQUENCE [LARGE SCALE GENOMIC DNA]</scope>
    <source>
        <strain evidence="14 15">DFI.1.165</strain>
    </source>
</reference>
<evidence type="ECO:0000256" key="6">
    <source>
        <dbReference type="ARBA" id="ARBA00022692"/>
    </source>
</evidence>
<sequence>MSEYMRKRKMPILAGSALIVFIHLYFGYLVSTKVYVQDLIYLDGMLSVILAVSFFLDCRRFQFQQKRHKEMEAEIARLQEANGRLLREIDEQSDYIAKWSHEVKLPLSALGLMNERNPDKELKDSMEDCLARIRQQLSTMLMSGKLKTLENDVVLRKMPLAEAVGEAVKGQSWSLIREHFQIEMELCDIWVYSDRRWLAYILGQLIANAVKYKKGENPCLCFGAERTAAEEVRLWVEDNGIGIEDADLPYIFDRGYIGGNLRNGDYRSTGMGLYFAKEAAERLGIELEADSQPGEWTRFTLYFRNNAEFFLMEEEKLPKEDMLQEC</sequence>
<evidence type="ECO:0000256" key="7">
    <source>
        <dbReference type="ARBA" id="ARBA00022777"/>
    </source>
</evidence>
<accession>A0ABS8DGU5</accession>
<dbReference type="RefSeq" id="WP_066737257.1">
    <property type="nucleotide sequence ID" value="NZ_JAJCIQ010000006.1"/>
</dbReference>
<evidence type="ECO:0000256" key="5">
    <source>
        <dbReference type="ARBA" id="ARBA00022679"/>
    </source>
</evidence>
<keyword evidence="5" id="KW-0808">Transferase</keyword>
<feature type="coiled-coil region" evidence="11">
    <location>
        <begin position="61"/>
        <end position="88"/>
    </location>
</feature>
<keyword evidence="15" id="KW-1185">Reference proteome</keyword>
<dbReference type="EMBL" id="JAJCIS010000005">
    <property type="protein sequence ID" value="MCB7387638.1"/>
    <property type="molecule type" value="Genomic_DNA"/>
</dbReference>
<dbReference type="InterPro" id="IPR005467">
    <property type="entry name" value="His_kinase_dom"/>
</dbReference>
<dbReference type="Proteomes" id="UP001299546">
    <property type="component" value="Unassembled WGS sequence"/>
</dbReference>
<feature type="transmembrane region" description="Helical" evidence="12">
    <location>
        <begin position="40"/>
        <end position="58"/>
    </location>
</feature>
<evidence type="ECO:0000256" key="8">
    <source>
        <dbReference type="ARBA" id="ARBA00022989"/>
    </source>
</evidence>
<evidence type="ECO:0000313" key="14">
    <source>
        <dbReference type="EMBL" id="MCB7387638.1"/>
    </source>
</evidence>
<name>A0ABS8DGU5_9FIRM</name>
<dbReference type="Gene3D" id="1.10.287.130">
    <property type="match status" value="1"/>
</dbReference>
<dbReference type="PANTHER" id="PTHR45453:SF2">
    <property type="entry name" value="HISTIDINE KINASE"/>
    <property type="match status" value="1"/>
</dbReference>
<evidence type="ECO:0000256" key="11">
    <source>
        <dbReference type="SAM" id="Coils"/>
    </source>
</evidence>
<evidence type="ECO:0000256" key="2">
    <source>
        <dbReference type="ARBA" id="ARBA00004651"/>
    </source>
</evidence>
<proteinExistence type="predicted"/>
<evidence type="ECO:0000259" key="13">
    <source>
        <dbReference type="PROSITE" id="PS50109"/>
    </source>
</evidence>
<dbReference type="InterPro" id="IPR050351">
    <property type="entry name" value="BphY/WalK/GraS-like"/>
</dbReference>
<keyword evidence="7 14" id="KW-0418">Kinase</keyword>
<feature type="transmembrane region" description="Helical" evidence="12">
    <location>
        <begin position="12"/>
        <end position="28"/>
    </location>
</feature>
<dbReference type="PANTHER" id="PTHR45453">
    <property type="entry name" value="PHOSPHATE REGULON SENSOR PROTEIN PHOR"/>
    <property type="match status" value="1"/>
</dbReference>
<evidence type="ECO:0000256" key="4">
    <source>
        <dbReference type="ARBA" id="ARBA00022475"/>
    </source>
</evidence>
<evidence type="ECO:0000256" key="10">
    <source>
        <dbReference type="ARBA" id="ARBA00023136"/>
    </source>
</evidence>
<keyword evidence="8 12" id="KW-1133">Transmembrane helix</keyword>
<evidence type="ECO:0000256" key="9">
    <source>
        <dbReference type="ARBA" id="ARBA00023012"/>
    </source>
</evidence>
<evidence type="ECO:0000256" key="1">
    <source>
        <dbReference type="ARBA" id="ARBA00000085"/>
    </source>
</evidence>
<keyword evidence="10 12" id="KW-0472">Membrane</keyword>
<dbReference type="SUPFAM" id="SSF47384">
    <property type="entry name" value="Homodimeric domain of signal transducing histidine kinase"/>
    <property type="match status" value="1"/>
</dbReference>
<protein>
    <recommendedName>
        <fullName evidence="3">histidine kinase</fullName>
        <ecNumber evidence="3">2.7.13.3</ecNumber>
    </recommendedName>
</protein>
<evidence type="ECO:0000313" key="15">
    <source>
        <dbReference type="Proteomes" id="UP001299546"/>
    </source>
</evidence>